<dbReference type="Pfam" id="PF13407">
    <property type="entry name" value="Peripla_BP_4"/>
    <property type="match status" value="1"/>
</dbReference>
<evidence type="ECO:0000256" key="2">
    <source>
        <dbReference type="ARBA" id="ARBA00007639"/>
    </source>
</evidence>
<protein>
    <submittedName>
        <fullName evidence="6">Autoinducer 2 ABC transporter substrate-binding protein</fullName>
    </submittedName>
</protein>
<gene>
    <name evidence="6" type="ORF">SAC06_02025</name>
</gene>
<dbReference type="EMBL" id="CP138335">
    <property type="protein sequence ID" value="XBW08354.1"/>
    <property type="molecule type" value="Genomic_DNA"/>
</dbReference>
<name>A0AAU7V7U8_9ACTO</name>
<evidence type="ECO:0000256" key="3">
    <source>
        <dbReference type="SAM" id="MobiDB-lite"/>
    </source>
</evidence>
<evidence type="ECO:0000259" key="5">
    <source>
        <dbReference type="Pfam" id="PF13407"/>
    </source>
</evidence>
<reference evidence="6" key="1">
    <citation type="submission" date="2023-11" db="EMBL/GenBank/DDBJ databases">
        <title>Scrofimicrobium hongkongense sp. nov., isolated from a patient with peritonitis.</title>
        <authorList>
            <person name="Lao H.Y."/>
            <person name="Wong A.Y.P."/>
            <person name="Ng T.L."/>
            <person name="Wong R.Y.L."/>
            <person name="Yau M.C.Y."/>
            <person name="Lam J.Y.W."/>
            <person name="Siu G.K.H."/>
        </authorList>
    </citation>
    <scope>NUCLEOTIDE SEQUENCE</scope>
    <source>
        <strain evidence="6">R131</strain>
    </source>
</reference>
<feature type="region of interest" description="Disordered" evidence="3">
    <location>
        <begin position="25"/>
        <end position="47"/>
    </location>
</feature>
<dbReference type="PANTHER" id="PTHR30036">
    <property type="entry name" value="D-XYLOSE-BINDING PERIPLASMIC PROTEIN"/>
    <property type="match status" value="1"/>
</dbReference>
<organism evidence="6">
    <name type="scientific">Scrofimicrobium appendicitidis</name>
    <dbReference type="NCBI Taxonomy" id="3079930"/>
    <lineage>
        <taxon>Bacteria</taxon>
        <taxon>Bacillati</taxon>
        <taxon>Actinomycetota</taxon>
        <taxon>Actinomycetes</taxon>
        <taxon>Actinomycetales</taxon>
        <taxon>Actinomycetaceae</taxon>
        <taxon>Scrofimicrobium</taxon>
    </lineage>
</organism>
<dbReference type="GO" id="GO:0030246">
    <property type="term" value="F:carbohydrate binding"/>
    <property type="evidence" value="ECO:0007669"/>
    <property type="project" value="TreeGrafter"/>
</dbReference>
<dbReference type="KEGG" id="sapp:SAC06_02025"/>
<accession>A0AAU7V7U8</accession>
<dbReference type="CDD" id="cd20001">
    <property type="entry name" value="PBP1_LsrB_Quorum_Sensing-like"/>
    <property type="match status" value="1"/>
</dbReference>
<keyword evidence="4" id="KW-0732">Signal</keyword>
<comment type="subcellular location">
    <subcellularLocation>
        <location evidence="1">Cell envelope</location>
    </subcellularLocation>
</comment>
<dbReference type="InterPro" id="IPR025997">
    <property type="entry name" value="SBP_2_dom"/>
</dbReference>
<dbReference type="InterPro" id="IPR050555">
    <property type="entry name" value="Bact_Solute-Bind_Prot2"/>
</dbReference>
<dbReference type="InterPro" id="IPR028082">
    <property type="entry name" value="Peripla_BP_I"/>
</dbReference>
<feature type="domain" description="Periplasmic binding protein" evidence="5">
    <location>
        <begin position="54"/>
        <end position="313"/>
    </location>
</feature>
<evidence type="ECO:0000313" key="6">
    <source>
        <dbReference type="EMBL" id="XBW08354.1"/>
    </source>
</evidence>
<sequence>MKLRRYSGPLVGLFAASALALSACSGGSDAPTEKPSDQSGDASAAEPAGGDYTIAIVPKDATNPWFVRMDEGVKRYAADTGMNVFQKGPAETDATMQAQVIQDLIAQGVDAIGVVPVDPGALETVLKEAMDAGIVVVSHEGASLQNTQYDIEAFNNADYGAFIMDNLAEAMGEEGVYTTMVGHVTNASHNEWADGAVARQKEAYPNMQLLEAEPRVESQDDGEVAYQTAKEVLKKYPEVKGIVGTSSFDAPGIARAIEELGLKGKVFTAGTGMPEANRAILESGLVTSLTLWDPADAGYALASLATKILNGEEIKNGLDLGVPGYEDMQFAEGSDKVLEGNGWIVINKENVGDFGF</sequence>
<feature type="signal peptide" evidence="4">
    <location>
        <begin position="1"/>
        <end position="20"/>
    </location>
</feature>
<evidence type="ECO:0000256" key="4">
    <source>
        <dbReference type="SAM" id="SignalP"/>
    </source>
</evidence>
<dbReference type="SUPFAM" id="SSF53822">
    <property type="entry name" value="Periplasmic binding protein-like I"/>
    <property type="match status" value="1"/>
</dbReference>
<dbReference type="AlphaFoldDB" id="A0AAU7V7U8"/>
<feature type="chain" id="PRO_5043795532" evidence="4">
    <location>
        <begin position="21"/>
        <end position="356"/>
    </location>
</feature>
<dbReference type="PANTHER" id="PTHR30036:SF7">
    <property type="entry name" value="ABC TRANSPORTER PERIPLASMIC-BINDING PROTEIN YPHF"/>
    <property type="match status" value="1"/>
</dbReference>
<proteinExistence type="inferred from homology"/>
<dbReference type="PROSITE" id="PS51257">
    <property type="entry name" value="PROKAR_LIPOPROTEIN"/>
    <property type="match status" value="1"/>
</dbReference>
<dbReference type="RefSeq" id="WP_350258553.1">
    <property type="nucleotide sequence ID" value="NZ_CP138335.1"/>
</dbReference>
<dbReference type="Gene3D" id="3.40.50.2300">
    <property type="match status" value="2"/>
</dbReference>
<evidence type="ECO:0000256" key="1">
    <source>
        <dbReference type="ARBA" id="ARBA00004196"/>
    </source>
</evidence>
<comment type="similarity">
    <text evidence="2">Belongs to the bacterial solute-binding protein 2 family.</text>
</comment>
<dbReference type="GO" id="GO:0030288">
    <property type="term" value="C:outer membrane-bounded periplasmic space"/>
    <property type="evidence" value="ECO:0007669"/>
    <property type="project" value="TreeGrafter"/>
</dbReference>